<gene>
    <name evidence="1" type="ORF">CL6EHI_c00083</name>
</gene>
<evidence type="ECO:0000313" key="1">
    <source>
        <dbReference type="EMBL" id="GAT94340.1"/>
    </source>
</evidence>
<sequence>MSTQPIKELISLLSDFSKKISDDLVSWNGTNLMTIIESLSPSLIEEFKQLELSNDANTQIQMIIPELKTVYSQFLLTSYQDTETYKTVHQQLSLIIQRIVGILDDNIALIDGSLSELKPVSIQQKIVDLTLLELETL</sequence>
<dbReference type="VEuPathDB" id="AmoebaDB:EHI5A_038530"/>
<name>A0A175JKV9_ENTHI</name>
<dbReference type="Proteomes" id="UP000078387">
    <property type="component" value="Unassembled WGS sequence"/>
</dbReference>
<protein>
    <submittedName>
        <fullName evidence="1">Uncharacterized protein</fullName>
    </submittedName>
</protein>
<dbReference type="EMBL" id="BDEQ01000001">
    <property type="protein sequence ID" value="GAT94340.1"/>
    <property type="molecule type" value="Genomic_DNA"/>
</dbReference>
<proteinExistence type="predicted"/>
<reference evidence="1 2" key="1">
    <citation type="submission" date="2016-05" db="EMBL/GenBank/DDBJ databases">
        <title>First whole genome sequencing of Entamoeba histolytica HM1:IMSS-clone-6.</title>
        <authorList>
            <person name="Mukherjee Avik.K."/>
            <person name="Izumyama S."/>
            <person name="Nakada-Tsukui K."/>
            <person name="Nozaki T."/>
        </authorList>
    </citation>
    <scope>NUCLEOTIDE SEQUENCE [LARGE SCALE GENOMIC DNA]</scope>
    <source>
        <strain evidence="1 2">HM1:IMSS clone 6</strain>
    </source>
</reference>
<accession>A0A175JKV9</accession>
<evidence type="ECO:0000313" key="2">
    <source>
        <dbReference type="Proteomes" id="UP000078387"/>
    </source>
</evidence>
<comment type="caution">
    <text evidence="1">The sequence shown here is derived from an EMBL/GenBank/DDBJ whole genome shotgun (WGS) entry which is preliminary data.</text>
</comment>
<dbReference type="AlphaFoldDB" id="A0A175JKV9"/>
<organism evidence="1 2">
    <name type="scientific">Entamoeba histolytica</name>
    <dbReference type="NCBI Taxonomy" id="5759"/>
    <lineage>
        <taxon>Eukaryota</taxon>
        <taxon>Amoebozoa</taxon>
        <taxon>Evosea</taxon>
        <taxon>Archamoebae</taxon>
        <taxon>Mastigamoebida</taxon>
        <taxon>Entamoebidae</taxon>
        <taxon>Entamoeba</taxon>
    </lineage>
</organism>